<feature type="domain" description="TGF-beta family profile" evidence="13">
    <location>
        <begin position="326"/>
        <end position="449"/>
    </location>
</feature>
<comment type="caution">
    <text evidence="14">The sequence shown here is derived from an EMBL/GenBank/DDBJ whole genome shotgun (WGS) entry which is preliminary data.</text>
</comment>
<evidence type="ECO:0000313" key="14">
    <source>
        <dbReference type="EMBL" id="KAK2192918.1"/>
    </source>
</evidence>
<dbReference type="GO" id="GO:0005125">
    <property type="term" value="F:cytokine activity"/>
    <property type="evidence" value="ECO:0007669"/>
    <property type="project" value="TreeGrafter"/>
</dbReference>
<dbReference type="CDD" id="cd13760">
    <property type="entry name" value="TGF_beta_BMP2_like"/>
    <property type="match status" value="1"/>
</dbReference>
<dbReference type="Pfam" id="PF00019">
    <property type="entry name" value="TGF_beta"/>
    <property type="match status" value="1"/>
</dbReference>
<evidence type="ECO:0000256" key="4">
    <source>
        <dbReference type="ARBA" id="ARBA00022525"/>
    </source>
</evidence>
<evidence type="ECO:0000256" key="3">
    <source>
        <dbReference type="ARBA" id="ARBA00022473"/>
    </source>
</evidence>
<dbReference type="InterPro" id="IPR017948">
    <property type="entry name" value="TGFb_CS"/>
</dbReference>
<comment type="subcellular location">
    <subcellularLocation>
        <location evidence="1">Secreted</location>
    </subcellularLocation>
</comment>
<protein>
    <recommendedName>
        <fullName evidence="13">TGF-beta family profile domain-containing protein</fullName>
    </recommendedName>
</protein>
<keyword evidence="7 10" id="KW-0339">Growth factor</keyword>
<dbReference type="PROSITE" id="PS00250">
    <property type="entry name" value="TGF_BETA_1"/>
    <property type="match status" value="1"/>
</dbReference>
<dbReference type="FunFam" id="2.10.90.10:FF:000103">
    <property type="entry name" value="Bone morphogenetic protein 16"/>
    <property type="match status" value="1"/>
</dbReference>
<dbReference type="SMART" id="SM00204">
    <property type="entry name" value="TGFB"/>
    <property type="match status" value="1"/>
</dbReference>
<evidence type="ECO:0000256" key="8">
    <source>
        <dbReference type="ARBA" id="ARBA00023157"/>
    </source>
</evidence>
<dbReference type="Proteomes" id="UP001209878">
    <property type="component" value="Unassembled WGS sequence"/>
</dbReference>
<dbReference type="EMBL" id="JAODUO010000020">
    <property type="protein sequence ID" value="KAK2192918.1"/>
    <property type="molecule type" value="Genomic_DNA"/>
</dbReference>
<feature type="chain" id="PRO_5042100715" description="TGF-beta family profile domain-containing protein" evidence="12">
    <location>
        <begin position="21"/>
        <end position="449"/>
    </location>
</feature>
<evidence type="ECO:0000256" key="5">
    <source>
        <dbReference type="ARBA" id="ARBA00022729"/>
    </source>
</evidence>
<dbReference type="Pfam" id="PF00688">
    <property type="entry name" value="TGFb_propeptide"/>
    <property type="match status" value="1"/>
</dbReference>
<evidence type="ECO:0000256" key="11">
    <source>
        <dbReference type="SAM" id="MobiDB-lite"/>
    </source>
</evidence>
<keyword evidence="3" id="KW-0217">Developmental protein</keyword>
<feature type="compositionally biased region" description="Basic and acidic residues" evidence="11">
    <location>
        <begin position="138"/>
        <end position="158"/>
    </location>
</feature>
<keyword evidence="5 12" id="KW-0732">Signal</keyword>
<dbReference type="SUPFAM" id="SSF57501">
    <property type="entry name" value="Cystine-knot cytokines"/>
    <property type="match status" value="1"/>
</dbReference>
<evidence type="ECO:0000256" key="12">
    <source>
        <dbReference type="SAM" id="SignalP"/>
    </source>
</evidence>
<evidence type="ECO:0000313" key="15">
    <source>
        <dbReference type="Proteomes" id="UP001209878"/>
    </source>
</evidence>
<keyword evidence="8" id="KW-1015">Disulfide bond</keyword>
<evidence type="ECO:0000256" key="9">
    <source>
        <dbReference type="ARBA" id="ARBA00023180"/>
    </source>
</evidence>
<evidence type="ECO:0000256" key="7">
    <source>
        <dbReference type="ARBA" id="ARBA00023030"/>
    </source>
</evidence>
<organism evidence="14 15">
    <name type="scientific">Ridgeia piscesae</name>
    <name type="common">Tubeworm</name>
    <dbReference type="NCBI Taxonomy" id="27915"/>
    <lineage>
        <taxon>Eukaryota</taxon>
        <taxon>Metazoa</taxon>
        <taxon>Spiralia</taxon>
        <taxon>Lophotrochozoa</taxon>
        <taxon>Annelida</taxon>
        <taxon>Polychaeta</taxon>
        <taxon>Sedentaria</taxon>
        <taxon>Canalipalpata</taxon>
        <taxon>Sabellida</taxon>
        <taxon>Siboglinidae</taxon>
        <taxon>Ridgeia</taxon>
    </lineage>
</organism>
<dbReference type="AlphaFoldDB" id="A0AAD9PDV5"/>
<name>A0AAD9PDV5_RIDPI</name>
<evidence type="ECO:0000256" key="1">
    <source>
        <dbReference type="ARBA" id="ARBA00004613"/>
    </source>
</evidence>
<dbReference type="InterPro" id="IPR001111">
    <property type="entry name" value="TGF-b_propeptide"/>
</dbReference>
<sequence length="449" mass="50780">MTAGNRTFLVLVLSVVVVLGRDTLSQSAADNSERRQPSGQDDAASPSTRSASFSTQTTESKTTKTEKTLDSTTIKAVEKALLNALGLQSKPKPSKNVHIAQYMLDMYNGHLRRHQERPNRGQRPIPAGNVIRSFVPRDETEATGDWKDTQRTRRKPAEPHQAMSEDGGERVTLTFDVSSVSWDETLHAAELRLYRNQSADSVTNSATNGSSSDAQPHRVRINIYEIIRPSTSRRPDAHTRLLDTRVVDARRSRWETFDIRPAVLQWLREPSSNHGLEVHVHDIVGRRPTGHVRLRRSTRMTSEQWRTERPLLVTFSDDASAPRGRRTKRSGGRGKGRRSRKRKGKSQCRRHMLYVDFSDVGWNDWIVAPAGYKAYFCHGDCPFYLPDHLNSTNHAIVQTLVNSVNPRAVPRPCCVPTELSPISMLYLDEYDKVVLKNYQDMVVESCGCR</sequence>
<evidence type="ECO:0000256" key="2">
    <source>
        <dbReference type="ARBA" id="ARBA00006656"/>
    </source>
</evidence>
<dbReference type="PANTHER" id="PTHR11848">
    <property type="entry name" value="TGF-BETA FAMILY"/>
    <property type="match status" value="1"/>
</dbReference>
<dbReference type="Gene3D" id="2.60.120.970">
    <property type="match status" value="1"/>
</dbReference>
<dbReference type="GO" id="GO:0051094">
    <property type="term" value="P:positive regulation of developmental process"/>
    <property type="evidence" value="ECO:0007669"/>
    <property type="project" value="UniProtKB-ARBA"/>
</dbReference>
<feature type="region of interest" description="Disordered" evidence="11">
    <location>
        <begin position="316"/>
        <end position="347"/>
    </location>
</feature>
<dbReference type="PANTHER" id="PTHR11848:SF263">
    <property type="entry name" value="PROTEIN DECAPENTAPLEGIC"/>
    <property type="match status" value="1"/>
</dbReference>
<dbReference type="InterPro" id="IPR029034">
    <property type="entry name" value="Cystine-knot_cytokine"/>
</dbReference>
<comment type="similarity">
    <text evidence="2 10">Belongs to the TGF-beta family.</text>
</comment>
<feature type="region of interest" description="Disordered" evidence="11">
    <location>
        <begin position="138"/>
        <end position="170"/>
    </location>
</feature>
<keyword evidence="4" id="KW-0964">Secreted</keyword>
<feature type="signal peptide" evidence="12">
    <location>
        <begin position="1"/>
        <end position="20"/>
    </location>
</feature>
<dbReference type="PROSITE" id="PS51362">
    <property type="entry name" value="TGF_BETA_2"/>
    <property type="match status" value="1"/>
</dbReference>
<dbReference type="InterPro" id="IPR015615">
    <property type="entry name" value="TGF-beta-rel"/>
</dbReference>
<gene>
    <name evidence="14" type="ORF">NP493_20g04027</name>
</gene>
<dbReference type="Gene3D" id="2.10.90.10">
    <property type="entry name" value="Cystine-knot cytokines"/>
    <property type="match status" value="1"/>
</dbReference>
<dbReference type="GO" id="GO:0051240">
    <property type="term" value="P:positive regulation of multicellular organismal process"/>
    <property type="evidence" value="ECO:0007669"/>
    <property type="project" value="UniProtKB-ARBA"/>
</dbReference>
<evidence type="ECO:0000256" key="10">
    <source>
        <dbReference type="RuleBase" id="RU000354"/>
    </source>
</evidence>
<feature type="region of interest" description="Disordered" evidence="11">
    <location>
        <begin position="27"/>
        <end position="70"/>
    </location>
</feature>
<dbReference type="GO" id="GO:0005615">
    <property type="term" value="C:extracellular space"/>
    <property type="evidence" value="ECO:0007669"/>
    <property type="project" value="TreeGrafter"/>
</dbReference>
<feature type="compositionally biased region" description="Basic residues" evidence="11">
    <location>
        <begin position="323"/>
        <end position="347"/>
    </location>
</feature>
<evidence type="ECO:0000259" key="13">
    <source>
        <dbReference type="PROSITE" id="PS51362"/>
    </source>
</evidence>
<keyword evidence="6" id="KW-0221">Differentiation</keyword>
<dbReference type="InterPro" id="IPR001839">
    <property type="entry name" value="TGF-b_C"/>
</dbReference>
<keyword evidence="9" id="KW-0325">Glycoprotein</keyword>
<dbReference type="GO" id="GO:0008083">
    <property type="term" value="F:growth factor activity"/>
    <property type="evidence" value="ECO:0007669"/>
    <property type="project" value="UniProtKB-KW"/>
</dbReference>
<proteinExistence type="inferred from homology"/>
<accession>A0AAD9PDV5</accession>
<dbReference type="GO" id="GO:0030154">
    <property type="term" value="P:cell differentiation"/>
    <property type="evidence" value="ECO:0007669"/>
    <property type="project" value="UniProtKB-KW"/>
</dbReference>
<reference evidence="14" key="1">
    <citation type="journal article" date="2023" name="Mol. Biol. Evol.">
        <title>Third-Generation Sequencing Reveals the Adaptive Role of the Epigenome in Three Deep-Sea Polychaetes.</title>
        <authorList>
            <person name="Perez M."/>
            <person name="Aroh O."/>
            <person name="Sun Y."/>
            <person name="Lan Y."/>
            <person name="Juniper S.K."/>
            <person name="Young C.R."/>
            <person name="Angers B."/>
            <person name="Qian P.Y."/>
        </authorList>
    </citation>
    <scope>NUCLEOTIDE SEQUENCE</scope>
    <source>
        <strain evidence="14">R07B-5</strain>
    </source>
</reference>
<keyword evidence="15" id="KW-1185">Reference proteome</keyword>
<dbReference type="PRINTS" id="PR00669">
    <property type="entry name" value="INHIBINA"/>
</dbReference>
<evidence type="ECO:0000256" key="6">
    <source>
        <dbReference type="ARBA" id="ARBA00022782"/>
    </source>
</evidence>